<proteinExistence type="predicted"/>
<sequence>VHVGNGFFPGDCRGPASAETITEQAKPTTEHSSVLKISPLYNNLYIIHRFCWWAECCHSTRFLSRVCWKCLHGRRLV</sequence>
<protein>
    <submittedName>
        <fullName evidence="1">Uncharacterized protein</fullName>
    </submittedName>
</protein>
<reference evidence="1" key="1">
    <citation type="submission" date="2014-05" db="EMBL/GenBank/DDBJ databases">
        <title>The transcriptome of the halophilic microalga Tetraselmis sp. GSL018 isolated from the Great Salt Lake, Utah.</title>
        <authorList>
            <person name="Jinkerson R.E."/>
            <person name="D'Adamo S."/>
            <person name="Posewitz M.C."/>
        </authorList>
    </citation>
    <scope>NUCLEOTIDE SEQUENCE</scope>
    <source>
        <strain evidence="1">GSL018</strain>
    </source>
</reference>
<dbReference type="EMBL" id="GBEZ01012959">
    <property type="protein sequence ID" value="JAC72981.1"/>
    <property type="molecule type" value="Transcribed_RNA"/>
</dbReference>
<accession>A0A061RQZ8</accession>
<evidence type="ECO:0000313" key="1">
    <source>
        <dbReference type="EMBL" id="JAC72981.1"/>
    </source>
</evidence>
<gene>
    <name evidence="1" type="ORF">TSPGSL018_30031</name>
</gene>
<feature type="non-terminal residue" evidence="1">
    <location>
        <position position="1"/>
    </location>
</feature>
<name>A0A061RQZ8_9CHLO</name>
<organism evidence="1">
    <name type="scientific">Tetraselmis sp. GSL018</name>
    <dbReference type="NCBI Taxonomy" id="582737"/>
    <lineage>
        <taxon>Eukaryota</taxon>
        <taxon>Viridiplantae</taxon>
        <taxon>Chlorophyta</taxon>
        <taxon>core chlorophytes</taxon>
        <taxon>Chlorodendrophyceae</taxon>
        <taxon>Chlorodendrales</taxon>
        <taxon>Chlorodendraceae</taxon>
        <taxon>Tetraselmis</taxon>
    </lineage>
</organism>
<dbReference type="AlphaFoldDB" id="A0A061RQZ8"/>